<evidence type="ECO:0000313" key="5">
    <source>
        <dbReference type="Proteomes" id="UP001140091"/>
    </source>
</evidence>
<dbReference type="EMBL" id="JANBPK010001477">
    <property type="protein sequence ID" value="KAJ2922752.1"/>
    <property type="molecule type" value="Genomic_DNA"/>
</dbReference>
<dbReference type="Gene3D" id="3.60.20.30">
    <property type="entry name" value="(Glycosyl)asparaginase"/>
    <property type="match status" value="1"/>
</dbReference>
<dbReference type="PANTHER" id="PTHR10188:SF8">
    <property type="entry name" value="THREONINE ASPARTASE 1"/>
    <property type="match status" value="1"/>
</dbReference>
<feature type="site" description="Cleavage; by autolysis" evidence="2">
    <location>
        <begin position="286"/>
        <end position="287"/>
    </location>
</feature>
<feature type="compositionally biased region" description="Polar residues" evidence="3">
    <location>
        <begin position="380"/>
        <end position="390"/>
    </location>
</feature>
<feature type="region of interest" description="Disordered" evidence="3">
    <location>
        <begin position="378"/>
        <end position="406"/>
    </location>
</feature>
<dbReference type="CDD" id="cd04514">
    <property type="entry name" value="Taspase1_like"/>
    <property type="match status" value="1"/>
</dbReference>
<dbReference type="InterPro" id="IPR029055">
    <property type="entry name" value="Ntn_hydrolases_N"/>
</dbReference>
<dbReference type="PANTHER" id="PTHR10188">
    <property type="entry name" value="L-ASPARAGINASE"/>
    <property type="match status" value="1"/>
</dbReference>
<evidence type="ECO:0000256" key="1">
    <source>
        <dbReference type="PIRSR" id="PIRSR600246-1"/>
    </source>
</evidence>
<reference evidence="4" key="1">
    <citation type="submission" date="2022-06" db="EMBL/GenBank/DDBJ databases">
        <title>Genome Sequence of Candolleomyces eurysporus.</title>
        <authorList>
            <person name="Buettner E."/>
        </authorList>
    </citation>
    <scope>NUCLEOTIDE SEQUENCE</scope>
    <source>
        <strain evidence="4">VTCC 930004</strain>
    </source>
</reference>
<evidence type="ECO:0000313" key="4">
    <source>
        <dbReference type="EMBL" id="KAJ2922752.1"/>
    </source>
</evidence>
<dbReference type="GO" id="GO:0004298">
    <property type="term" value="F:threonine-type endopeptidase activity"/>
    <property type="evidence" value="ECO:0007669"/>
    <property type="project" value="InterPro"/>
</dbReference>
<name>A0A9W8ITU5_9AGAR</name>
<comment type="caution">
    <text evidence="4">The sequence shown here is derived from an EMBL/GenBank/DDBJ whole genome shotgun (WGS) entry which is preliminary data.</text>
</comment>
<evidence type="ECO:0008006" key="6">
    <source>
        <dbReference type="Google" id="ProtNLM"/>
    </source>
</evidence>
<protein>
    <recommendedName>
        <fullName evidence="6">N-terminal nucleophile aminohydrolase</fullName>
    </recommendedName>
</protein>
<feature type="compositionally biased region" description="Acidic residues" evidence="3">
    <location>
        <begin position="391"/>
        <end position="405"/>
    </location>
</feature>
<feature type="non-terminal residue" evidence="4">
    <location>
        <position position="1"/>
    </location>
</feature>
<keyword evidence="5" id="KW-1185">Reference proteome</keyword>
<accession>A0A9W8ITU5</accession>
<dbReference type="GO" id="GO:0005737">
    <property type="term" value="C:cytoplasm"/>
    <property type="evidence" value="ECO:0007669"/>
    <property type="project" value="TreeGrafter"/>
</dbReference>
<sequence>MEFDPETDMSQGPAKRVKGSWSDAYIAVHGGAGVYGQATEKGVKRVLREACSRALSAISEADDMLIDEDPSPALTMVGTATTVLEDDPLLNAGYGSNLTLDGTVECDAAIMSGKDQKFGSVGAVSDVKNPITLARAILEYSSQQDKLGRVPPLTLVSNGASSFARRLPNYLLNGADRLKPQLAQPASLISPTAKAQWEKWKSRLEDPKYHPPPLSINVANPAPQGPLSPSIYSPSSSYFPYRSPPASPSPETPLSSFSFSYPISTPVDSESPEGVRSSSSLRDVQDTVGAVAWHPKDGTAASVSSGGILLKLPGRVGEAAVYGAGCWAQHQDASADIARSASVACSASGTGEYIIRSSLARVVGERVLEGMTVPPRVVMNESTETISAASNDEDDDTEDGDEGQDNDTHQILQTILENQFWGVC</sequence>
<evidence type="ECO:0000256" key="2">
    <source>
        <dbReference type="PIRSR" id="PIRSR600246-3"/>
    </source>
</evidence>
<dbReference type="Proteomes" id="UP001140091">
    <property type="component" value="Unassembled WGS sequence"/>
</dbReference>
<dbReference type="GO" id="GO:0051604">
    <property type="term" value="P:protein maturation"/>
    <property type="evidence" value="ECO:0007669"/>
    <property type="project" value="TreeGrafter"/>
</dbReference>
<dbReference type="AlphaFoldDB" id="A0A9W8ITU5"/>
<evidence type="ECO:0000256" key="3">
    <source>
        <dbReference type="SAM" id="MobiDB-lite"/>
    </source>
</evidence>
<dbReference type="OrthoDB" id="77601at2759"/>
<dbReference type="SUPFAM" id="SSF56235">
    <property type="entry name" value="N-terminal nucleophile aminohydrolases (Ntn hydrolases)"/>
    <property type="match status" value="1"/>
</dbReference>
<feature type="active site" description="Nucleophile" evidence="1">
    <location>
        <position position="287"/>
    </location>
</feature>
<dbReference type="InterPro" id="IPR037464">
    <property type="entry name" value="Taspase1"/>
</dbReference>
<gene>
    <name evidence="4" type="ORF">H1R20_g14378</name>
</gene>
<dbReference type="InterPro" id="IPR000246">
    <property type="entry name" value="Peptidase_T2"/>
</dbReference>
<proteinExistence type="predicted"/>
<organism evidence="4 5">
    <name type="scientific">Candolleomyces eurysporus</name>
    <dbReference type="NCBI Taxonomy" id="2828524"/>
    <lineage>
        <taxon>Eukaryota</taxon>
        <taxon>Fungi</taxon>
        <taxon>Dikarya</taxon>
        <taxon>Basidiomycota</taxon>
        <taxon>Agaricomycotina</taxon>
        <taxon>Agaricomycetes</taxon>
        <taxon>Agaricomycetidae</taxon>
        <taxon>Agaricales</taxon>
        <taxon>Agaricineae</taxon>
        <taxon>Psathyrellaceae</taxon>
        <taxon>Candolleomyces</taxon>
    </lineage>
</organism>
<dbReference type="Pfam" id="PF01112">
    <property type="entry name" value="Asparaginase_2"/>
    <property type="match status" value="2"/>
</dbReference>